<dbReference type="Proteomes" id="UP000824128">
    <property type="component" value="Unassembled WGS sequence"/>
</dbReference>
<sequence>MEKPILLSADMSCDIGPELQERYHVSLYPLHVLLEGKQYTDGVDIRPEDLYRAWYERKALPKTAASNPAEYAAYFRPFVEQGYEVLHISLGSGLSSSFQNARLAGESLGGSVHVVDSRNLSTGFGHMVCEAGERIRAGMDAAQIAAELEALAPRISASFVLDTLEFLHASGRCSSLAHIGANLLGLKPGIVVQVAECGRMSVGKKYTGKLPRVLKKYVHDQLEGRDDIQLDRVFVTHSGMDDALLQEIRDLVLSLQPFRESFITQASCSISAHCGPNTLGVLFVTKAQ</sequence>
<protein>
    <submittedName>
        <fullName evidence="2">DegV family protein</fullName>
    </submittedName>
</protein>
<name>A0A9D1N355_9FIRM</name>
<dbReference type="EMBL" id="DVNZ01000121">
    <property type="protein sequence ID" value="HIU94259.1"/>
    <property type="molecule type" value="Genomic_DNA"/>
</dbReference>
<accession>A0A9D1N355</accession>
<evidence type="ECO:0000256" key="1">
    <source>
        <dbReference type="ARBA" id="ARBA00023121"/>
    </source>
</evidence>
<dbReference type="InterPro" id="IPR050270">
    <property type="entry name" value="DegV_domain_contain"/>
</dbReference>
<dbReference type="PROSITE" id="PS51482">
    <property type="entry name" value="DEGV"/>
    <property type="match status" value="1"/>
</dbReference>
<dbReference type="PANTHER" id="PTHR33434:SF2">
    <property type="entry name" value="FATTY ACID-BINDING PROTEIN TM_1468"/>
    <property type="match status" value="1"/>
</dbReference>
<reference evidence="2" key="1">
    <citation type="submission" date="2020-10" db="EMBL/GenBank/DDBJ databases">
        <authorList>
            <person name="Gilroy R."/>
        </authorList>
    </citation>
    <scope>NUCLEOTIDE SEQUENCE</scope>
    <source>
        <strain evidence="2">ChiGjej2B2-16831</strain>
    </source>
</reference>
<keyword evidence="1" id="KW-0446">Lipid-binding</keyword>
<dbReference type="NCBIfam" id="TIGR00762">
    <property type="entry name" value="DegV"/>
    <property type="match status" value="1"/>
</dbReference>
<dbReference type="AlphaFoldDB" id="A0A9D1N355"/>
<comment type="caution">
    <text evidence="2">The sequence shown here is derived from an EMBL/GenBank/DDBJ whole genome shotgun (WGS) entry which is preliminary data.</text>
</comment>
<dbReference type="InterPro" id="IPR043168">
    <property type="entry name" value="DegV_C"/>
</dbReference>
<reference evidence="2" key="2">
    <citation type="journal article" date="2021" name="PeerJ">
        <title>Extensive microbial diversity within the chicken gut microbiome revealed by metagenomics and culture.</title>
        <authorList>
            <person name="Gilroy R."/>
            <person name="Ravi A."/>
            <person name="Getino M."/>
            <person name="Pursley I."/>
            <person name="Horton D.L."/>
            <person name="Alikhan N.F."/>
            <person name="Baker D."/>
            <person name="Gharbi K."/>
            <person name="Hall N."/>
            <person name="Watson M."/>
            <person name="Adriaenssens E.M."/>
            <person name="Foster-Nyarko E."/>
            <person name="Jarju S."/>
            <person name="Secka A."/>
            <person name="Antonio M."/>
            <person name="Oren A."/>
            <person name="Chaudhuri R.R."/>
            <person name="La Ragione R."/>
            <person name="Hildebrand F."/>
            <person name="Pallen M.J."/>
        </authorList>
    </citation>
    <scope>NUCLEOTIDE SEQUENCE</scope>
    <source>
        <strain evidence="2">ChiGjej2B2-16831</strain>
    </source>
</reference>
<proteinExistence type="predicted"/>
<dbReference type="Gene3D" id="3.40.50.10170">
    <property type="match status" value="1"/>
</dbReference>
<dbReference type="Gene3D" id="3.30.1180.10">
    <property type="match status" value="1"/>
</dbReference>
<dbReference type="GO" id="GO:0008289">
    <property type="term" value="F:lipid binding"/>
    <property type="evidence" value="ECO:0007669"/>
    <property type="project" value="UniProtKB-KW"/>
</dbReference>
<evidence type="ECO:0000313" key="2">
    <source>
        <dbReference type="EMBL" id="HIU94259.1"/>
    </source>
</evidence>
<dbReference type="Pfam" id="PF02645">
    <property type="entry name" value="DegV"/>
    <property type="match status" value="1"/>
</dbReference>
<gene>
    <name evidence="2" type="ORF">IAD24_03785</name>
</gene>
<organism evidence="2 3">
    <name type="scientific">Candidatus Aphodomorpha intestinavium</name>
    <dbReference type="NCBI Taxonomy" id="2840672"/>
    <lineage>
        <taxon>Bacteria</taxon>
        <taxon>Bacillati</taxon>
        <taxon>Bacillota</taxon>
        <taxon>Clostridia</taxon>
        <taxon>Eubacteriales</taxon>
        <taxon>Candidatus Aphodomorpha</taxon>
    </lineage>
</organism>
<dbReference type="PANTHER" id="PTHR33434">
    <property type="entry name" value="DEGV DOMAIN-CONTAINING PROTEIN DR_1986-RELATED"/>
    <property type="match status" value="1"/>
</dbReference>
<dbReference type="InterPro" id="IPR003797">
    <property type="entry name" value="DegV"/>
</dbReference>
<evidence type="ECO:0000313" key="3">
    <source>
        <dbReference type="Proteomes" id="UP000824128"/>
    </source>
</evidence>
<dbReference type="SUPFAM" id="SSF82549">
    <property type="entry name" value="DAK1/DegV-like"/>
    <property type="match status" value="1"/>
</dbReference>